<evidence type="ECO:0000313" key="3">
    <source>
        <dbReference type="Proteomes" id="UP000010931"/>
    </source>
</evidence>
<reference evidence="2 3" key="1">
    <citation type="journal article" date="2011" name="Plasmid">
        <title>Streptomyces turgidiscabies Car8 contains a modular pathogenicity island that shares virulence genes with other actinobacterial plant pathogens.</title>
        <authorList>
            <person name="Huguet-Tapia J.C."/>
            <person name="Badger J.H."/>
            <person name="Loria R."/>
            <person name="Pettis G.S."/>
        </authorList>
    </citation>
    <scope>NUCLEOTIDE SEQUENCE [LARGE SCALE GENOMIC DNA]</scope>
    <source>
        <strain evidence="2 3">Car8</strain>
    </source>
</reference>
<name>L7EYW1_STRT8</name>
<dbReference type="Proteomes" id="UP000010931">
    <property type="component" value="Unassembled WGS sequence"/>
</dbReference>
<feature type="compositionally biased region" description="Polar residues" evidence="1">
    <location>
        <begin position="107"/>
        <end position="121"/>
    </location>
</feature>
<dbReference type="AlphaFoldDB" id="L7EYW1"/>
<accession>L7EYW1</accession>
<proteinExistence type="predicted"/>
<sequence length="121" mass="13395">MAVVSVPSAEEELLRAHYEQQYIDENARIDQERAQRDQLAPAQSSAQELPAQLADLQEDLDRAQGALAEIVARQAERDRADESLQAEQAEQAEAARRQGAEVEVTPQIEQDQGPTISYGPQ</sequence>
<evidence type="ECO:0000313" key="2">
    <source>
        <dbReference type="EMBL" id="ELP64207.1"/>
    </source>
</evidence>
<feature type="region of interest" description="Disordered" evidence="1">
    <location>
        <begin position="74"/>
        <end position="121"/>
    </location>
</feature>
<feature type="region of interest" description="Disordered" evidence="1">
    <location>
        <begin position="30"/>
        <end position="49"/>
    </location>
</feature>
<evidence type="ECO:0000256" key="1">
    <source>
        <dbReference type="SAM" id="MobiDB-lite"/>
    </source>
</evidence>
<dbReference type="EMBL" id="AEJB01000470">
    <property type="protein sequence ID" value="ELP64207.1"/>
    <property type="molecule type" value="Genomic_DNA"/>
</dbReference>
<comment type="caution">
    <text evidence="2">The sequence shown here is derived from an EMBL/GenBank/DDBJ whole genome shotgun (WGS) entry which is preliminary data.</text>
</comment>
<dbReference type="PATRIC" id="fig|698760.3.peg.6913"/>
<protein>
    <submittedName>
        <fullName evidence="2">Uncharacterized protein</fullName>
    </submittedName>
</protein>
<gene>
    <name evidence="2" type="ORF">STRTUCAR8_00049</name>
</gene>
<keyword evidence="3" id="KW-1185">Reference proteome</keyword>
<organism evidence="2 3">
    <name type="scientific">Streptomyces turgidiscabies (strain Car8)</name>
    <dbReference type="NCBI Taxonomy" id="698760"/>
    <lineage>
        <taxon>Bacteria</taxon>
        <taxon>Bacillati</taxon>
        <taxon>Actinomycetota</taxon>
        <taxon>Actinomycetes</taxon>
        <taxon>Kitasatosporales</taxon>
        <taxon>Streptomycetaceae</taxon>
        <taxon>Streptomyces</taxon>
    </lineage>
</organism>